<proteinExistence type="predicted"/>
<sequence>MHEEGQKVTEISKVLNTSCRKIYNAINSCVENTDVLTKCSDAAIITMITSEPTKPITVHENFQQAFTKV</sequence>
<comment type="caution">
    <text evidence="1">The sequence shown here is derived from an EMBL/GenBank/DDBJ whole genome shotgun (WGS) entry which is preliminary data.</text>
</comment>
<accession>A0A811U052</accession>
<dbReference type="EMBL" id="CAJHJT010000001">
    <property type="protein sequence ID" value="CAD6991696.1"/>
    <property type="molecule type" value="Genomic_DNA"/>
</dbReference>
<organism evidence="1 2">
    <name type="scientific">Ceratitis capitata</name>
    <name type="common">Mediterranean fruit fly</name>
    <name type="synonym">Tephritis capitata</name>
    <dbReference type="NCBI Taxonomy" id="7213"/>
    <lineage>
        <taxon>Eukaryota</taxon>
        <taxon>Metazoa</taxon>
        <taxon>Ecdysozoa</taxon>
        <taxon>Arthropoda</taxon>
        <taxon>Hexapoda</taxon>
        <taxon>Insecta</taxon>
        <taxon>Pterygota</taxon>
        <taxon>Neoptera</taxon>
        <taxon>Endopterygota</taxon>
        <taxon>Diptera</taxon>
        <taxon>Brachycera</taxon>
        <taxon>Muscomorpha</taxon>
        <taxon>Tephritoidea</taxon>
        <taxon>Tephritidae</taxon>
        <taxon>Ceratitis</taxon>
        <taxon>Ceratitis</taxon>
    </lineage>
</organism>
<name>A0A811U052_CERCA</name>
<gene>
    <name evidence="1" type="ORF">CCAP1982_LOCUS609</name>
</gene>
<dbReference type="AlphaFoldDB" id="A0A811U052"/>
<feature type="non-terminal residue" evidence="1">
    <location>
        <position position="69"/>
    </location>
</feature>
<evidence type="ECO:0000313" key="1">
    <source>
        <dbReference type="EMBL" id="CAD6991696.1"/>
    </source>
</evidence>
<dbReference type="Proteomes" id="UP000606786">
    <property type="component" value="Unassembled WGS sequence"/>
</dbReference>
<evidence type="ECO:0000313" key="2">
    <source>
        <dbReference type="Proteomes" id="UP000606786"/>
    </source>
</evidence>
<reference evidence="1" key="1">
    <citation type="submission" date="2020-11" db="EMBL/GenBank/DDBJ databases">
        <authorList>
            <person name="Whitehead M."/>
        </authorList>
    </citation>
    <scope>NUCLEOTIDE SEQUENCE</scope>
    <source>
        <strain evidence="1">EGII</strain>
    </source>
</reference>
<protein>
    <submittedName>
        <fullName evidence="1">(Mediterranean fruit fly) hypothetical protein</fullName>
    </submittedName>
</protein>
<keyword evidence="2" id="KW-1185">Reference proteome</keyword>